<dbReference type="RefSeq" id="WP_203177708.1">
    <property type="nucleotide sequence ID" value="NZ_JAEVHM010000158.1"/>
</dbReference>
<reference evidence="1 2" key="1">
    <citation type="submission" date="2021-01" db="EMBL/GenBank/DDBJ databases">
        <title>Draft genome sequence of Micromonospora sp. strain STR1_7.</title>
        <authorList>
            <person name="Karlyshev A."/>
            <person name="Jawad R."/>
        </authorList>
    </citation>
    <scope>NUCLEOTIDE SEQUENCE [LARGE SCALE GENOMIC DNA]</scope>
    <source>
        <strain evidence="1 2">STR1-7</strain>
    </source>
</reference>
<dbReference type="Proteomes" id="UP000601027">
    <property type="component" value="Unassembled WGS sequence"/>
</dbReference>
<dbReference type="EMBL" id="JAEVHM010000158">
    <property type="protein sequence ID" value="MBM0234638.1"/>
    <property type="molecule type" value="Genomic_DNA"/>
</dbReference>
<organism evidence="1 2">
    <name type="scientific">Micromonospora parastrephiae</name>
    <dbReference type="NCBI Taxonomy" id="2806101"/>
    <lineage>
        <taxon>Bacteria</taxon>
        <taxon>Bacillati</taxon>
        <taxon>Actinomycetota</taxon>
        <taxon>Actinomycetes</taxon>
        <taxon>Micromonosporales</taxon>
        <taxon>Micromonosporaceae</taxon>
        <taxon>Micromonospora</taxon>
    </lineage>
</organism>
<evidence type="ECO:0000313" key="1">
    <source>
        <dbReference type="EMBL" id="MBM0234638.1"/>
    </source>
</evidence>
<comment type="caution">
    <text evidence="1">The sequence shown here is derived from an EMBL/GenBank/DDBJ whole genome shotgun (WGS) entry which is preliminary data.</text>
</comment>
<name>A0ABS1XZE7_9ACTN</name>
<accession>A0ABS1XZE7</accession>
<gene>
    <name evidence="1" type="ORF">JNW91_24115</name>
</gene>
<evidence type="ECO:0000313" key="2">
    <source>
        <dbReference type="Proteomes" id="UP000601027"/>
    </source>
</evidence>
<sequence length="182" mass="19572">MSNLPFVLPECSNPATVRLEVYSPADEPLNGSLDASAYACDAHTIDAVTAIQEAGFTARRVPMAPDTTRTCGHVYLFPSGSLAGNACPRWCDETECARRGEHRSPVADIDTNRPEPVIVNVVLVQALDDDASPQVAITAADTTSEGEPRSLTLLLSISQGYVLSNRMRLMTEAVRRDNGGLR</sequence>
<proteinExistence type="predicted"/>
<protein>
    <submittedName>
        <fullName evidence="1">Uncharacterized protein</fullName>
    </submittedName>
</protein>
<keyword evidence="2" id="KW-1185">Reference proteome</keyword>